<dbReference type="EMBL" id="JBFOLK010000004">
    <property type="protein sequence ID" value="KAL2516878.1"/>
    <property type="molecule type" value="Genomic_DNA"/>
</dbReference>
<feature type="compositionally biased region" description="Polar residues" evidence="1">
    <location>
        <begin position="471"/>
        <end position="485"/>
    </location>
</feature>
<gene>
    <name evidence="2" type="ORF">Adt_13125</name>
</gene>
<evidence type="ECO:0000256" key="1">
    <source>
        <dbReference type="SAM" id="MobiDB-lite"/>
    </source>
</evidence>
<keyword evidence="3" id="KW-1185">Reference proteome</keyword>
<evidence type="ECO:0000313" key="2">
    <source>
        <dbReference type="EMBL" id="KAL2516878.1"/>
    </source>
</evidence>
<feature type="region of interest" description="Disordered" evidence="1">
    <location>
        <begin position="929"/>
        <end position="951"/>
    </location>
</feature>
<dbReference type="PANTHER" id="PTHR35504:SF1">
    <property type="entry name" value="PROTEIN EMBRYONIC FLOWER 1"/>
    <property type="match status" value="1"/>
</dbReference>
<dbReference type="InterPro" id="IPR034583">
    <property type="entry name" value="EMF1"/>
</dbReference>
<feature type="region of interest" description="Disordered" evidence="1">
    <location>
        <begin position="152"/>
        <end position="226"/>
    </location>
</feature>
<comment type="caution">
    <text evidence="2">The sequence shown here is derived from an EMBL/GenBank/DDBJ whole genome shotgun (WGS) entry which is preliminary data.</text>
</comment>
<feature type="compositionally biased region" description="Basic and acidic residues" evidence="1">
    <location>
        <begin position="215"/>
        <end position="226"/>
    </location>
</feature>
<feature type="compositionally biased region" description="Polar residues" evidence="1">
    <location>
        <begin position="936"/>
        <end position="945"/>
    </location>
</feature>
<feature type="region of interest" description="Disordered" evidence="1">
    <location>
        <begin position="1039"/>
        <end position="1069"/>
    </location>
</feature>
<feature type="compositionally biased region" description="Basic and acidic residues" evidence="1">
    <location>
        <begin position="1059"/>
        <end position="1069"/>
    </location>
</feature>
<evidence type="ECO:0000313" key="3">
    <source>
        <dbReference type="Proteomes" id="UP001604336"/>
    </source>
</evidence>
<dbReference type="Proteomes" id="UP001604336">
    <property type="component" value="Unassembled WGS sequence"/>
</dbReference>
<sequence>MDKSIVNVEENHRRICNSSASASKSLGSISTNMDFGTAVEDIGSPAQRNFSIRGYVAGRRIKNGKLCLPFAPEAGFGESVDNLPPLYVPKFRWWRCLNHVSDFGTVNTSLQESILPHRSNDHISTSLSIDGEKDGSFSARGMDITNAEIQGHKHRSSDFGDGENGDPSTNIPKINPCQTEGRKASTCGKSGTDVRDKKSGNPSFVRTEPNPCQSQDRRTNATDIPKYREIGVPKTKTLRNDIGDLGLRVELHDKAVTSDMAHATGIPSVEGDEPDNSSTGSDDNSSGLPHRRKPKLRYLADILEDEGNQVNEHPKVSHASSSKMHALWSESGATQKKRKFPCAEDKRPLEMIHPSSAAKKLGASALDAEKTCRRVEILNSKSEGDALRKLDLRLDIKTQRIKRRKNKDVDHSGKLRQMHVEARIVSVQEVPKRNDVDSAEMLKQAVVAETCSSKSVRCTSTLGQTGPCFRISQSGQQTERNSNLSKNKKPEVEAGHKSLVPPSTLGECNISGKVALDLSLGSIINSERKETDQLLFCQRTIPDKGPQRKDLPLNDNQTLVHKTAIMRGKPLPNRLENRSSPLHKTMDISASYIQEKARKGQVHPGLSRSWILEKTNTRNEFGAPDDVTMEIAELMAKNQQERTLGNSWKYYLPEATSTTIRESPMLHGDGNAGMNFFSLTNPINGVNVGRDNVRTSSNSPNQFAQLNRTQFDLGKLEERGFKFFSPCPQNQGSKMQFSAPGSVIKGSRLGEGEESLWSLRRDNLPDYISVPQNCSNQSNNLGIHSFSDQRHKGKTISDIKGAEEKLVVRDRSFSKPGIIGSNPKSVESLDPYKNDTIPAMQLLSLMDQAMISSSSFNVGVKSIVDKSFSPCNYPLSFNGDKHQSLLNGSRHRHSKELPGSVPDVYYAGESSKKSSSYLHRGFAGKTISKSLEQDGSGRSQRSRTANGALLSFRDSSTGVDKKIGHLDPSHSRNFPRQYHGDESTDFEAPSDLLTPPPLRNRSEVEVCTINLNPADFSIPDAQNEYTIFSKDLEFRKRNASKERYRSGEVIGQKRRRKTKDVIVKEYRRK</sequence>
<feature type="region of interest" description="Disordered" evidence="1">
    <location>
        <begin position="470"/>
        <end position="500"/>
    </location>
</feature>
<feature type="compositionally biased region" description="Polar residues" evidence="1">
    <location>
        <begin position="200"/>
        <end position="214"/>
    </location>
</feature>
<reference evidence="3" key="1">
    <citation type="submission" date="2024-07" db="EMBL/GenBank/DDBJ databases">
        <title>Two chromosome-level genome assemblies of Korean endemic species Abeliophyllum distichum and Forsythia ovata (Oleaceae).</title>
        <authorList>
            <person name="Jang H."/>
        </authorList>
    </citation>
    <scope>NUCLEOTIDE SEQUENCE [LARGE SCALE GENOMIC DNA]</scope>
</reference>
<feature type="region of interest" description="Disordered" evidence="1">
    <location>
        <begin position="963"/>
        <end position="998"/>
    </location>
</feature>
<dbReference type="AlphaFoldDB" id="A0ABD1TWD0"/>
<proteinExistence type="predicted"/>
<feature type="compositionally biased region" description="Polar residues" evidence="1">
    <location>
        <begin position="166"/>
        <end position="178"/>
    </location>
</feature>
<feature type="compositionally biased region" description="Low complexity" evidence="1">
    <location>
        <begin position="276"/>
        <end position="287"/>
    </location>
</feature>
<organism evidence="2 3">
    <name type="scientific">Abeliophyllum distichum</name>
    <dbReference type="NCBI Taxonomy" id="126358"/>
    <lineage>
        <taxon>Eukaryota</taxon>
        <taxon>Viridiplantae</taxon>
        <taxon>Streptophyta</taxon>
        <taxon>Embryophyta</taxon>
        <taxon>Tracheophyta</taxon>
        <taxon>Spermatophyta</taxon>
        <taxon>Magnoliopsida</taxon>
        <taxon>eudicotyledons</taxon>
        <taxon>Gunneridae</taxon>
        <taxon>Pentapetalae</taxon>
        <taxon>asterids</taxon>
        <taxon>lamiids</taxon>
        <taxon>Lamiales</taxon>
        <taxon>Oleaceae</taxon>
        <taxon>Forsythieae</taxon>
        <taxon>Abeliophyllum</taxon>
    </lineage>
</organism>
<dbReference type="PANTHER" id="PTHR35504">
    <property type="entry name" value="PROTEIN EMBRYONIC FLOWER 1"/>
    <property type="match status" value="1"/>
</dbReference>
<feature type="region of interest" description="Disordered" evidence="1">
    <location>
        <begin position="259"/>
        <end position="293"/>
    </location>
</feature>
<name>A0ABD1TWD0_9LAMI</name>
<protein>
    <submittedName>
        <fullName evidence="2">Uncharacterized protein</fullName>
    </submittedName>
</protein>
<accession>A0ABD1TWD0</accession>